<comment type="caution">
    <text evidence="6">Lacks conserved residue(s) required for the propagation of feature annotation.</text>
</comment>
<evidence type="ECO:0000256" key="3">
    <source>
        <dbReference type="ARBA" id="ARBA00022603"/>
    </source>
</evidence>
<keyword evidence="1 6" id="KW-0963">Cytoplasm</keyword>
<gene>
    <name evidence="6" type="primary">rsmG</name>
    <name evidence="7" type="ORF">C7377_1201</name>
</gene>
<accession>A0A7L4UNW3</accession>
<dbReference type="GO" id="GO:0005829">
    <property type="term" value="C:cytosol"/>
    <property type="evidence" value="ECO:0007669"/>
    <property type="project" value="TreeGrafter"/>
</dbReference>
<evidence type="ECO:0000256" key="6">
    <source>
        <dbReference type="HAMAP-Rule" id="MF_00074"/>
    </source>
</evidence>
<keyword evidence="5 6" id="KW-0949">S-adenosyl-L-methionine</keyword>
<comment type="function">
    <text evidence="6">Specifically methylates the N7 position of a guanine in 16S rRNA.</text>
</comment>
<dbReference type="PIRSF" id="PIRSF003078">
    <property type="entry name" value="GidB"/>
    <property type="match status" value="1"/>
</dbReference>
<dbReference type="InterPro" id="IPR029063">
    <property type="entry name" value="SAM-dependent_MTases_sf"/>
</dbReference>
<name>A0A7L4UNW3_BALHA</name>
<dbReference type="SUPFAM" id="SSF53335">
    <property type="entry name" value="S-adenosyl-L-methionine-dependent methyltransferases"/>
    <property type="match status" value="1"/>
</dbReference>
<evidence type="ECO:0000256" key="1">
    <source>
        <dbReference type="ARBA" id="ARBA00022490"/>
    </source>
</evidence>
<dbReference type="AlphaFoldDB" id="A0A7L4UNW3"/>
<keyword evidence="3 6" id="KW-0489">Methyltransferase</keyword>
<keyword evidence="4 6" id="KW-0808">Transferase</keyword>
<reference evidence="7 8" key="1">
    <citation type="submission" date="2018-05" db="EMBL/GenBank/DDBJ databases">
        <title>Genomic Encyclopedia of Type Strains, Phase IV (KMG-IV): sequencing the most valuable type-strain genomes for metagenomic binning, comparative biology and taxonomic classification.</title>
        <authorList>
            <person name="Goeker M."/>
        </authorList>
    </citation>
    <scope>NUCLEOTIDE SEQUENCE [LARGE SCALE GENOMIC DNA]</scope>
    <source>
        <strain evidence="7 8">DSM 28579</strain>
    </source>
</reference>
<dbReference type="PANTHER" id="PTHR31760:SF0">
    <property type="entry name" value="S-ADENOSYL-L-METHIONINE-DEPENDENT METHYLTRANSFERASES SUPERFAMILY PROTEIN"/>
    <property type="match status" value="1"/>
</dbReference>
<dbReference type="EC" id="2.1.1.-" evidence="6"/>
<keyword evidence="8" id="KW-1185">Reference proteome</keyword>
<comment type="subcellular location">
    <subcellularLocation>
        <location evidence="6">Cytoplasm</location>
    </subcellularLocation>
</comment>
<evidence type="ECO:0000256" key="4">
    <source>
        <dbReference type="ARBA" id="ARBA00022679"/>
    </source>
</evidence>
<comment type="similarity">
    <text evidence="6">Belongs to the methyltransferase superfamily. RNA methyltransferase RsmG family.</text>
</comment>
<comment type="caution">
    <text evidence="7">The sequence shown here is derived from an EMBL/GenBank/DDBJ whole genome shotgun (WGS) entry which is preliminary data.</text>
</comment>
<dbReference type="Proteomes" id="UP000251835">
    <property type="component" value="Unassembled WGS sequence"/>
</dbReference>
<evidence type="ECO:0000256" key="2">
    <source>
        <dbReference type="ARBA" id="ARBA00022552"/>
    </source>
</evidence>
<dbReference type="Pfam" id="PF02527">
    <property type="entry name" value="GidB"/>
    <property type="match status" value="1"/>
</dbReference>
<protein>
    <recommendedName>
        <fullName evidence="6">Ribosomal RNA small subunit methyltransferase G</fullName>
        <ecNumber evidence="6">2.1.1.-</ecNumber>
    </recommendedName>
    <alternativeName>
        <fullName evidence="6">16S rRNA 7-methylguanosine methyltransferase</fullName>
        <shortName evidence="6">16S rRNA m7G methyltransferase</shortName>
    </alternativeName>
</protein>
<dbReference type="Gene3D" id="3.40.50.150">
    <property type="entry name" value="Vaccinia Virus protein VP39"/>
    <property type="match status" value="1"/>
</dbReference>
<sequence length="224" mass="25751">MHESSLMWLFETSTRYRLMKLIQKYYPKLTDVQLAQFAQLPDLYKEWNEKINVISRKDIDNLMEHHVLHSLAISEVIRFKDGTEVLDVGTGGGFPGIPLAIMFPNTQFTLIDSIGKKIKVVDAVVEALGLENIKSYHQRVQQNKNKYDFVMSRAVTNLQELVKISRKNIKKEGKNGLPNGIICLKGGDLSEELRPFDNNVAEFPIADYFEEPFFETKKIVYLPI</sequence>
<dbReference type="PANTHER" id="PTHR31760">
    <property type="entry name" value="S-ADENOSYL-L-METHIONINE-DEPENDENT METHYLTRANSFERASES SUPERFAMILY PROTEIN"/>
    <property type="match status" value="1"/>
</dbReference>
<dbReference type="CDD" id="cd02440">
    <property type="entry name" value="AdoMet_MTases"/>
    <property type="match status" value="1"/>
</dbReference>
<organism evidence="7 8">
    <name type="scientific">Balneicella halophila</name>
    <dbReference type="NCBI Taxonomy" id="1537566"/>
    <lineage>
        <taxon>Bacteria</taxon>
        <taxon>Pseudomonadati</taxon>
        <taxon>Bacteroidota</taxon>
        <taxon>Bacteroidia</taxon>
        <taxon>Bacteroidales</taxon>
        <taxon>Balneicellaceae</taxon>
        <taxon>Balneicella</taxon>
    </lineage>
</organism>
<dbReference type="InterPro" id="IPR003682">
    <property type="entry name" value="rRNA_ssu_MeTfrase_G"/>
</dbReference>
<keyword evidence="2 6" id="KW-0698">rRNA processing</keyword>
<feature type="binding site" evidence="6">
    <location>
        <begin position="140"/>
        <end position="141"/>
    </location>
    <ligand>
        <name>S-adenosyl-L-methionine</name>
        <dbReference type="ChEBI" id="CHEBI:59789"/>
    </ligand>
</feature>
<feature type="binding site" evidence="6">
    <location>
        <position position="94"/>
    </location>
    <ligand>
        <name>S-adenosyl-L-methionine</name>
        <dbReference type="ChEBI" id="CHEBI:59789"/>
    </ligand>
</feature>
<dbReference type="HAMAP" id="MF_00074">
    <property type="entry name" value="16SrRNA_methyltr_G"/>
    <property type="match status" value="1"/>
</dbReference>
<feature type="binding site" evidence="6">
    <location>
        <position position="89"/>
    </location>
    <ligand>
        <name>S-adenosyl-L-methionine</name>
        <dbReference type="ChEBI" id="CHEBI:59789"/>
    </ligand>
</feature>
<evidence type="ECO:0000313" key="7">
    <source>
        <dbReference type="EMBL" id="PVX50880.1"/>
    </source>
</evidence>
<feature type="binding site" evidence="6">
    <location>
        <position position="153"/>
    </location>
    <ligand>
        <name>S-adenosyl-L-methionine</name>
        <dbReference type="ChEBI" id="CHEBI:59789"/>
    </ligand>
</feature>
<dbReference type="EMBL" id="QENZ01000004">
    <property type="protein sequence ID" value="PVX50880.1"/>
    <property type="molecule type" value="Genomic_DNA"/>
</dbReference>
<dbReference type="NCBIfam" id="TIGR00138">
    <property type="entry name" value="rsmG_gidB"/>
    <property type="match status" value="1"/>
</dbReference>
<evidence type="ECO:0000313" key="8">
    <source>
        <dbReference type="Proteomes" id="UP000251835"/>
    </source>
</evidence>
<proteinExistence type="inferred from homology"/>
<evidence type="ECO:0000256" key="5">
    <source>
        <dbReference type="ARBA" id="ARBA00022691"/>
    </source>
</evidence>
<dbReference type="GO" id="GO:0070043">
    <property type="term" value="F:rRNA (guanine-N7-)-methyltransferase activity"/>
    <property type="evidence" value="ECO:0007669"/>
    <property type="project" value="UniProtKB-UniRule"/>
</dbReference>